<evidence type="ECO:0000256" key="6">
    <source>
        <dbReference type="ARBA" id="ARBA00023128"/>
    </source>
</evidence>
<evidence type="ECO:0000256" key="7">
    <source>
        <dbReference type="ARBA" id="ARBA00023136"/>
    </source>
</evidence>
<dbReference type="InterPro" id="IPR001752">
    <property type="entry name" value="Kinesin_motor_dom"/>
</dbReference>
<evidence type="ECO:0000313" key="15">
    <source>
        <dbReference type="Proteomes" id="UP000001357"/>
    </source>
</evidence>
<dbReference type="Pfam" id="PF00225">
    <property type="entry name" value="Kinesin"/>
    <property type="match status" value="1"/>
</dbReference>
<feature type="non-terminal residue" evidence="14">
    <location>
        <position position="1"/>
    </location>
</feature>
<dbReference type="GO" id="GO:0047496">
    <property type="term" value="P:vesicle transport along microtubule"/>
    <property type="evidence" value="ECO:0000318"/>
    <property type="project" value="GO_Central"/>
</dbReference>
<dbReference type="STRING" id="81824.A9UQY5"/>
<dbReference type="GO" id="GO:0005874">
    <property type="term" value="C:microtubule"/>
    <property type="evidence" value="ECO:0000318"/>
    <property type="project" value="GO_Central"/>
</dbReference>
<dbReference type="FunFam" id="3.40.850.10:FF:000063">
    <property type="entry name" value="Kinesin-like protein"/>
    <property type="match status" value="1"/>
</dbReference>
<keyword evidence="5 12" id="KW-0175">Coiled coil</keyword>
<reference evidence="14 15" key="1">
    <citation type="journal article" date="2008" name="Nature">
        <title>The genome of the choanoflagellate Monosiga brevicollis and the origin of metazoans.</title>
        <authorList>
            <consortium name="JGI Sequencing"/>
            <person name="King N."/>
            <person name="Westbrook M.J."/>
            <person name="Young S.L."/>
            <person name="Kuo A."/>
            <person name="Abedin M."/>
            <person name="Chapman J."/>
            <person name="Fairclough S."/>
            <person name="Hellsten U."/>
            <person name="Isogai Y."/>
            <person name="Letunic I."/>
            <person name="Marr M."/>
            <person name="Pincus D."/>
            <person name="Putnam N."/>
            <person name="Rokas A."/>
            <person name="Wright K.J."/>
            <person name="Zuzow R."/>
            <person name="Dirks W."/>
            <person name="Good M."/>
            <person name="Goodstein D."/>
            <person name="Lemons D."/>
            <person name="Li W."/>
            <person name="Lyons J.B."/>
            <person name="Morris A."/>
            <person name="Nichols S."/>
            <person name="Richter D.J."/>
            <person name="Salamov A."/>
            <person name="Bork P."/>
            <person name="Lim W.A."/>
            <person name="Manning G."/>
            <person name="Miller W.T."/>
            <person name="McGinnis W."/>
            <person name="Shapiro H."/>
            <person name="Tjian R."/>
            <person name="Grigoriev I.V."/>
            <person name="Rokhsar D."/>
        </authorList>
    </citation>
    <scope>NUCLEOTIDE SEQUENCE [LARGE SCALE GENOMIC DNA]</scope>
    <source>
        <strain evidence="15">MX1 / ATCC 50154</strain>
    </source>
</reference>
<evidence type="ECO:0000256" key="1">
    <source>
        <dbReference type="ARBA" id="ARBA00004318"/>
    </source>
</evidence>
<feature type="binding site" evidence="10">
    <location>
        <begin position="98"/>
        <end position="105"/>
    </location>
    <ligand>
        <name>ATP</name>
        <dbReference type="ChEBI" id="CHEBI:30616"/>
    </ligand>
</feature>
<keyword evidence="15" id="KW-1185">Reference proteome</keyword>
<comment type="similarity">
    <text evidence="10 11">Belongs to the TRAFAC class myosin-kinesin ATPase superfamily. Kinesin family.</text>
</comment>
<dbReference type="InterPro" id="IPR022140">
    <property type="entry name" value="Kinesin-like_KIF1-typ"/>
</dbReference>
<evidence type="ECO:0000256" key="10">
    <source>
        <dbReference type="PROSITE-ProRule" id="PRU00283"/>
    </source>
</evidence>
<dbReference type="PROSITE" id="PS50067">
    <property type="entry name" value="KINESIN_MOTOR_2"/>
    <property type="match status" value="1"/>
</dbReference>
<evidence type="ECO:0000259" key="13">
    <source>
        <dbReference type="PROSITE" id="PS50067"/>
    </source>
</evidence>
<evidence type="ECO:0000256" key="12">
    <source>
        <dbReference type="SAM" id="Coils"/>
    </source>
</evidence>
<proteinExistence type="inferred from homology"/>
<dbReference type="AlphaFoldDB" id="A9UQY5"/>
<dbReference type="SUPFAM" id="SSF49879">
    <property type="entry name" value="SMAD/FHA domain"/>
    <property type="match status" value="1"/>
</dbReference>
<dbReference type="InterPro" id="IPR036961">
    <property type="entry name" value="Kinesin_motor_dom_sf"/>
</dbReference>
<dbReference type="InterPro" id="IPR027417">
    <property type="entry name" value="P-loop_NTPase"/>
</dbReference>
<dbReference type="OMA" id="GFKMNGR"/>
<dbReference type="GO" id="GO:0005737">
    <property type="term" value="C:cytoplasm"/>
    <property type="evidence" value="ECO:0000318"/>
    <property type="project" value="GO_Central"/>
</dbReference>
<evidence type="ECO:0000256" key="4">
    <source>
        <dbReference type="ARBA" id="ARBA00022840"/>
    </source>
</evidence>
<dbReference type="InterPro" id="IPR008984">
    <property type="entry name" value="SMAD_FHA_dom_sf"/>
</dbReference>
<evidence type="ECO:0000256" key="8">
    <source>
        <dbReference type="ARBA" id="ARBA00023175"/>
    </source>
</evidence>
<keyword evidence="6" id="KW-0496">Mitochondrion</keyword>
<dbReference type="GO" id="GO:0008017">
    <property type="term" value="F:microtubule binding"/>
    <property type="evidence" value="ECO:0000318"/>
    <property type="project" value="GO_Central"/>
</dbReference>
<dbReference type="RefSeq" id="XP_001742441.1">
    <property type="nucleotide sequence ID" value="XM_001742389.1"/>
</dbReference>
<evidence type="ECO:0000256" key="11">
    <source>
        <dbReference type="RuleBase" id="RU000394"/>
    </source>
</evidence>
<evidence type="ECO:0000256" key="9">
    <source>
        <dbReference type="ARBA" id="ARBA00054688"/>
    </source>
</evidence>
<feature type="domain" description="Kinesin motor" evidence="13">
    <location>
        <begin position="1"/>
        <end position="346"/>
    </location>
</feature>
<dbReference type="SUPFAM" id="SSF52540">
    <property type="entry name" value="P-loop containing nucleoside triphosphate hydrolases"/>
    <property type="match status" value="1"/>
</dbReference>
<evidence type="ECO:0000256" key="2">
    <source>
        <dbReference type="ARBA" id="ARBA00022448"/>
    </source>
</evidence>
<dbReference type="SMART" id="SM00129">
    <property type="entry name" value="KISc"/>
    <property type="match status" value="1"/>
</dbReference>
<dbReference type="GO" id="GO:0005871">
    <property type="term" value="C:kinesin complex"/>
    <property type="evidence" value="ECO:0000318"/>
    <property type="project" value="GO_Central"/>
</dbReference>
<dbReference type="KEGG" id="mbr:MONBRDRAFT_14025"/>
<dbReference type="Pfam" id="PF12423">
    <property type="entry name" value="KIF1B"/>
    <property type="match status" value="1"/>
</dbReference>
<dbReference type="GO" id="GO:0016887">
    <property type="term" value="F:ATP hydrolysis activity"/>
    <property type="evidence" value="ECO:0000318"/>
    <property type="project" value="GO_Central"/>
</dbReference>
<comment type="function">
    <text evidence="9">Microtubule-dependent motor protein required for mitochondrion morphology and transport of mitochondria in neuronal cells.</text>
</comment>
<keyword evidence="7" id="KW-0472">Membrane</keyword>
<evidence type="ECO:0000256" key="5">
    <source>
        <dbReference type="ARBA" id="ARBA00023054"/>
    </source>
</evidence>
<dbReference type="PRINTS" id="PR00380">
    <property type="entry name" value="KINESINHEAVY"/>
</dbReference>
<dbReference type="InterPro" id="IPR019821">
    <property type="entry name" value="Kinesin_motor_CS"/>
</dbReference>
<keyword evidence="3 10" id="KW-0547">Nucleotide-binding</keyword>
<dbReference type="GeneID" id="5888070"/>
<keyword evidence="8 10" id="KW-0505">Motor protein</keyword>
<dbReference type="PROSITE" id="PS00411">
    <property type="entry name" value="KINESIN_MOTOR_1"/>
    <property type="match status" value="1"/>
</dbReference>
<dbReference type="EMBL" id="CH991543">
    <property type="protein sequence ID" value="EDQ92679.1"/>
    <property type="molecule type" value="Genomic_DNA"/>
</dbReference>
<organism evidence="14 15">
    <name type="scientific">Monosiga brevicollis</name>
    <name type="common">Choanoflagellate</name>
    <dbReference type="NCBI Taxonomy" id="81824"/>
    <lineage>
        <taxon>Eukaryota</taxon>
        <taxon>Choanoflagellata</taxon>
        <taxon>Craspedida</taxon>
        <taxon>Salpingoecidae</taxon>
        <taxon>Monosiga</taxon>
    </lineage>
</organism>
<evidence type="ECO:0000313" key="14">
    <source>
        <dbReference type="EMBL" id="EDQ92679.1"/>
    </source>
</evidence>
<dbReference type="FunFam" id="2.60.200.20:FF:000034">
    <property type="entry name" value="kinesin-like protein KIF28P"/>
    <property type="match status" value="1"/>
</dbReference>
<dbReference type="Gene3D" id="3.40.850.10">
    <property type="entry name" value="Kinesin motor domain"/>
    <property type="match status" value="1"/>
</dbReference>
<name>A9UQY5_MONBE</name>
<dbReference type="PANTHER" id="PTHR47117">
    <property type="entry name" value="STAR-RELATED LIPID TRANSFER PROTEIN 9"/>
    <property type="match status" value="1"/>
</dbReference>
<comment type="subcellular location">
    <subcellularLocation>
        <location evidence="1">Mitochondrion membrane</location>
        <topology evidence="1">Peripheral membrane protein</topology>
    </subcellularLocation>
</comment>
<evidence type="ECO:0000256" key="3">
    <source>
        <dbReference type="ARBA" id="ARBA00022741"/>
    </source>
</evidence>
<keyword evidence="11" id="KW-0493">Microtubule</keyword>
<keyword evidence="2" id="KW-0813">Transport</keyword>
<sequence>VAVRVRPFNSREKAANAQLILKMEGDSTVITNPEDNTEKKFAFDHSYWSHDHFEELADGYLEPTDPVYADQKRVFADLGQGVLDNAWNGYNASLMAYGQTGSGKSYSMVGYGVNKGIVPVTCEQLFKQIESKNADNIQCQVTFSMLEIYNEQVRDLLSHQSVRGGMKVRQHPKKGFYVEGLRVVPVGNYADIEARIEEGTKNRTIAATNMNATSSRAHTIVTINFAQKAQNADNVNMTKSSSINLVDLAGSERAESTGATGDRLKEGAAINQSLSTLGNVISALVDVQNGDRKKIIPFRDSVLTRLLKNALGGNSKTVMIAALSPADINYDETLSTLRFADRVKSIKTQAVVNETPTERLIRELKEENARLMEMLKAGKLPAGMMPMSMDGSNSEMEEQLRRQMDDNRRLEEEMAQWEKRLQEAKEEKERAVSRNSEKEKRKQVPHFWNMNADPALSGVVAYFLEQPTSLIGNGKANEETHMILKSVNVVGHHAEVTLKDDLVFLKKMSKRAHIMHNGIEIGDDVVELKHHDRLLFAPGQLYCLSVPKASLIGKTLGTADDEIARHNGLTAEGEMSPEQQLLQSEIVEMVPHVAEASAMAEELGKPKVFEIEAVSEIDPETGRSGKAVVKILVTDTESGASWLWSPTSFLNRKYAMQEMYSNFTENDPEWDRAPDSDPFYEPFDRLVTMGFCTVYLRNLMYLIEVEQAINIINHRGEPRGKLAVEVVPCDVKGKQSLELDDIFIESPEELLDQRADFLIKFKLLANAPGHFDKAVVHCDFFGQRIETAPVRRR</sequence>
<dbReference type="GO" id="GO:0005524">
    <property type="term" value="F:ATP binding"/>
    <property type="evidence" value="ECO:0007669"/>
    <property type="project" value="UniProtKB-UniRule"/>
</dbReference>
<dbReference type="FunCoup" id="A9UQY5">
    <property type="interactions" value="2"/>
</dbReference>
<dbReference type="InParanoid" id="A9UQY5"/>
<dbReference type="Gene3D" id="2.60.200.20">
    <property type="match status" value="1"/>
</dbReference>
<feature type="coiled-coil region" evidence="12">
    <location>
        <begin position="357"/>
        <end position="441"/>
    </location>
</feature>
<accession>A9UQY5</accession>
<keyword evidence="4 10" id="KW-0067">ATP-binding</keyword>
<protein>
    <recommendedName>
        <fullName evidence="11">Kinesin-like protein</fullName>
    </recommendedName>
</protein>
<dbReference type="GO" id="GO:0031966">
    <property type="term" value="C:mitochondrial membrane"/>
    <property type="evidence" value="ECO:0007669"/>
    <property type="project" value="UniProtKB-SubCell"/>
</dbReference>
<dbReference type="eggNOG" id="KOG0245">
    <property type="taxonomic scope" value="Eukaryota"/>
</dbReference>
<dbReference type="Proteomes" id="UP000001357">
    <property type="component" value="Unassembled WGS sequence"/>
</dbReference>
<gene>
    <name evidence="14" type="ORF">MONBRDRAFT_14025</name>
</gene>
<dbReference type="GO" id="GO:0003777">
    <property type="term" value="F:microtubule motor activity"/>
    <property type="evidence" value="ECO:0000318"/>
    <property type="project" value="GO_Central"/>
</dbReference>